<feature type="transmembrane region" description="Helical" evidence="1">
    <location>
        <begin position="71"/>
        <end position="89"/>
    </location>
</feature>
<feature type="transmembrane region" description="Helical" evidence="1">
    <location>
        <begin position="240"/>
        <end position="261"/>
    </location>
</feature>
<feature type="transmembrane region" description="Helical" evidence="1">
    <location>
        <begin position="109"/>
        <end position="127"/>
    </location>
</feature>
<protein>
    <recommendedName>
        <fullName evidence="4">PH domain-containing protein</fullName>
    </recommendedName>
</protein>
<feature type="transmembrane region" description="Helical" evidence="1">
    <location>
        <begin position="268"/>
        <end position="290"/>
    </location>
</feature>
<evidence type="ECO:0000313" key="3">
    <source>
        <dbReference type="Proteomes" id="UP001597111"/>
    </source>
</evidence>
<name>A0ABD6B9J8_9EURY</name>
<keyword evidence="1" id="KW-0812">Transmembrane</keyword>
<dbReference type="EMBL" id="JBHUDH010000179">
    <property type="protein sequence ID" value="MFD1527295.1"/>
    <property type="molecule type" value="Genomic_DNA"/>
</dbReference>
<feature type="transmembrane region" description="Helical" evidence="1">
    <location>
        <begin position="134"/>
        <end position="152"/>
    </location>
</feature>
<evidence type="ECO:0000313" key="2">
    <source>
        <dbReference type="EMBL" id="MFD1527295.1"/>
    </source>
</evidence>
<gene>
    <name evidence="2" type="ORF">ACFR9S_13500</name>
</gene>
<reference evidence="2 3" key="1">
    <citation type="journal article" date="2019" name="Int. J. Syst. Evol. Microbiol.">
        <title>The Global Catalogue of Microorganisms (GCM) 10K type strain sequencing project: providing services to taxonomists for standard genome sequencing and annotation.</title>
        <authorList>
            <consortium name="The Broad Institute Genomics Platform"/>
            <consortium name="The Broad Institute Genome Sequencing Center for Infectious Disease"/>
            <person name="Wu L."/>
            <person name="Ma J."/>
        </authorList>
    </citation>
    <scope>NUCLEOTIDE SEQUENCE [LARGE SCALE GENOMIC DNA]</scope>
    <source>
        <strain evidence="2 3">CGMCC 1.12285</strain>
    </source>
</reference>
<keyword evidence="1" id="KW-1133">Transmembrane helix</keyword>
<feature type="transmembrane region" description="Helical" evidence="1">
    <location>
        <begin position="36"/>
        <end position="59"/>
    </location>
</feature>
<proteinExistence type="predicted"/>
<accession>A0ABD6B9J8</accession>
<sequence>MVRDQSPTTDPGPAPTDGRAVVSWAVTPETHRWLGLLAYGLYAPLGAIALALAVGGVALSLDAVRNGSIGLLLLLGVAVVMALVRPPVLAAVRSDEVDTSSGYDGWQPSWRGVLAASVLCGAAILAASLHSRPAMGAVVIGSFAAGLLAMTLSTEGTIDRDLRLETQYTAVDLRTLSAVRSVDIGDVTILQLSYARGADGFRNPRVLAVPHERAAEVRDRLDAGVVADPEADPIGKAERAVVTLFALGVLATGPGLALLVGDAAEGGMLVVAYAGVFSLLFAAPMLWYAWNG</sequence>
<organism evidence="2 3">
    <name type="scientific">Halolamina salina</name>
    <dbReference type="NCBI Taxonomy" id="1220023"/>
    <lineage>
        <taxon>Archaea</taxon>
        <taxon>Methanobacteriati</taxon>
        <taxon>Methanobacteriota</taxon>
        <taxon>Stenosarchaea group</taxon>
        <taxon>Halobacteria</taxon>
        <taxon>Halobacteriales</taxon>
        <taxon>Haloferacaceae</taxon>
    </lineage>
</organism>
<keyword evidence="1" id="KW-0472">Membrane</keyword>
<comment type="caution">
    <text evidence="2">The sequence shown here is derived from an EMBL/GenBank/DDBJ whole genome shotgun (WGS) entry which is preliminary data.</text>
</comment>
<evidence type="ECO:0000256" key="1">
    <source>
        <dbReference type="SAM" id="Phobius"/>
    </source>
</evidence>
<dbReference type="AlphaFoldDB" id="A0ABD6B9J8"/>
<evidence type="ECO:0008006" key="4">
    <source>
        <dbReference type="Google" id="ProtNLM"/>
    </source>
</evidence>
<dbReference type="Proteomes" id="UP001597111">
    <property type="component" value="Unassembled WGS sequence"/>
</dbReference>
<dbReference type="RefSeq" id="WP_379732243.1">
    <property type="nucleotide sequence ID" value="NZ_JBHSWZ010000242.1"/>
</dbReference>
<keyword evidence="3" id="KW-1185">Reference proteome</keyword>